<evidence type="ECO:0000259" key="11">
    <source>
        <dbReference type="SMART" id="SM00478"/>
    </source>
</evidence>
<keyword evidence="5" id="KW-0479">Metal-binding</keyword>
<dbReference type="Gene3D" id="1.10.1670.10">
    <property type="entry name" value="Helix-hairpin-Helix base-excision DNA repair enzymes (C-terminal)"/>
    <property type="match status" value="1"/>
</dbReference>
<evidence type="ECO:0000256" key="9">
    <source>
        <dbReference type="ARBA" id="ARBA00023242"/>
    </source>
</evidence>
<organism evidence="12 13">
    <name type="scientific">Dendrobium thyrsiflorum</name>
    <name type="common">Pinecone-like raceme dendrobium</name>
    <name type="synonym">Orchid</name>
    <dbReference type="NCBI Taxonomy" id="117978"/>
    <lineage>
        <taxon>Eukaryota</taxon>
        <taxon>Viridiplantae</taxon>
        <taxon>Streptophyta</taxon>
        <taxon>Embryophyta</taxon>
        <taxon>Tracheophyta</taxon>
        <taxon>Spermatophyta</taxon>
        <taxon>Magnoliopsida</taxon>
        <taxon>Liliopsida</taxon>
        <taxon>Asparagales</taxon>
        <taxon>Orchidaceae</taxon>
        <taxon>Epidendroideae</taxon>
        <taxon>Malaxideae</taxon>
        <taxon>Dendrobiinae</taxon>
        <taxon>Dendrobium</taxon>
    </lineage>
</organism>
<evidence type="ECO:0000256" key="8">
    <source>
        <dbReference type="ARBA" id="ARBA00023125"/>
    </source>
</evidence>
<dbReference type="FunFam" id="1.10.1670.10:FF:000004">
    <property type="entry name" value="DNA glycosylase/AP lyase ROS1"/>
    <property type="match status" value="1"/>
</dbReference>
<keyword evidence="13" id="KW-1185">Reference proteome</keyword>
<gene>
    <name evidence="12" type="ORF">M5K25_022841</name>
</gene>
<dbReference type="InterPro" id="IPR023170">
    <property type="entry name" value="HhH_base_excis_C"/>
</dbReference>
<reference evidence="12 13" key="1">
    <citation type="journal article" date="2024" name="Plant Biotechnol. J.">
        <title>Dendrobium thyrsiflorum genome and its molecular insights into genes involved in important horticultural traits.</title>
        <authorList>
            <person name="Chen B."/>
            <person name="Wang J.Y."/>
            <person name="Zheng P.J."/>
            <person name="Li K.L."/>
            <person name="Liang Y.M."/>
            <person name="Chen X.F."/>
            <person name="Zhang C."/>
            <person name="Zhao X."/>
            <person name="He X."/>
            <person name="Zhang G.Q."/>
            <person name="Liu Z.J."/>
            <person name="Xu Q."/>
        </authorList>
    </citation>
    <scope>NUCLEOTIDE SEQUENCE [LARGE SCALE GENOMIC DNA]</scope>
    <source>
        <strain evidence="12">GZMU011</strain>
    </source>
</reference>
<dbReference type="SMART" id="SM00478">
    <property type="entry name" value="ENDO3c"/>
    <property type="match status" value="1"/>
</dbReference>
<dbReference type="InterPro" id="IPR028924">
    <property type="entry name" value="Perm-CXXC"/>
</dbReference>
<dbReference type="EMBL" id="JANQDX010000017">
    <property type="protein sequence ID" value="KAL0908351.1"/>
    <property type="molecule type" value="Genomic_DNA"/>
</dbReference>
<comment type="cofactor">
    <cofactor evidence="1">
        <name>[4Fe-4S] cluster</name>
        <dbReference type="ChEBI" id="CHEBI:49883"/>
    </cofactor>
</comment>
<dbReference type="GO" id="GO:0051747">
    <property type="term" value="F:cytosine C-5 DNA demethylase activity"/>
    <property type="evidence" value="ECO:0007669"/>
    <property type="project" value="UniProtKB-ARBA"/>
</dbReference>
<evidence type="ECO:0000256" key="2">
    <source>
        <dbReference type="ARBA" id="ARBA00004123"/>
    </source>
</evidence>
<feature type="region of interest" description="Disordered" evidence="10">
    <location>
        <begin position="287"/>
        <end position="326"/>
    </location>
</feature>
<dbReference type="PANTHER" id="PTHR46213">
    <property type="entry name" value="TRANSCRIPTIONAL ACTIVATOR DEMETER"/>
    <property type="match status" value="1"/>
</dbReference>
<comment type="subcellular location">
    <subcellularLocation>
        <location evidence="2">Nucleus</location>
    </subcellularLocation>
</comment>
<dbReference type="GO" id="GO:0005634">
    <property type="term" value="C:nucleus"/>
    <property type="evidence" value="ECO:0007669"/>
    <property type="project" value="UniProtKB-SubCell"/>
</dbReference>
<feature type="compositionally biased region" description="Polar residues" evidence="10">
    <location>
        <begin position="58"/>
        <end position="81"/>
    </location>
</feature>
<dbReference type="InterPro" id="IPR003651">
    <property type="entry name" value="Endonuclease3_FeS-loop_motif"/>
</dbReference>
<sequence length="1969" mass="218916">MDLSKDLTLKQQQNFEIQQLWVPTTPAKTVPASSQKIQLPGPSWLKPAVLVANGAQDTATPQGLTSQHGSSSSSDLPNQLQDFKGNPASALNTSSHATAGSTVMLQAPNTSSGNVYSLECWSPLLCGNVNVAFNVTGTSKVSPCPPLLVQIGDHQEMPAPQNKMLLKDCIPITSLPNYDSLPESTVSTVSKTMNMSAPATPSTTEKFYKRMQDKQPSSEVTVLVEEGAGEENLMAKEVSSCQQTLEKLVSGKDIIVLSEEASEKPIGVQKSSIERKNIGIDLNVVTPKNRPQRKKHRPKVFNEGKPSRTPKSATLQPEIEEQSGQKGCTSFKKKYARRKKDVTLSPENALGEIVDAESKGEAKSVRRCLNFDGEGQREFNEYSAAMPMFKKVLGARVLDECDESAVTSSSMKETTDSIRVQYQVAVKPSAGTVSDLSSSPYQSKNECSKLLQIPVLPAEINKNMCASIKQMPFLKSSVKHFKALARETACLDLAAVNSQSSSEVAQRNFNPNRISDALPKETKKFHLSIDAARVSDQKTIMHSYNLRGCSSKNYDAGRKDSCTMRIHKRIRMEKWGDNEANPNVSPKFICTSANTWKIKQLSNSSQDFTFAHSQRFMNQDKVQGSRNIFSFDQAERYVQNHPALGTGEASLRSSRCSSRKLTPVKPSKKKSKDIGQPSTPEKLSKFRDTIENKICGNGVYLGTSEDIMNSLKASIKIGTKKQYSDHLLSLMSSSTKQTYVAEREAAQSNGISSAKNIVEGGSLPTKSMNGKNLNPETFSVDCHSSCYYNVSAPSSISLGTLVPFKNPVEDIVQKLRCLSIRSCDEVSSYQPPNSVVPYAGHGGMMVTYERNFHLIKRPRPRAKVDLDPESNKVWKLLMGKDCCKGDVQEHSDVDKDKWWDEERRVFRGRVDSFIARMHLVQGDRRFTQWKGSVVDSVVGVFLTQNVSDHLSSSAFMALAANFPLSRGKCSVQNGEKVSTSTESQNRCIISFIDTPKLQRNLLDHGSLPCSWEVNVAENGDQKESSNCSETLGSISTSSITYYSRQKGKGKNSYLHEKEAKLYQESTISGSGTNLAEMENIKLSEDAVTSQNSAVSSQNSVGFHVPSNEHIGSNSFLNLEADDLLSGSNDAIGNSSFTKLLQIAESRSFKEFYSRGSGMISANKNQESNPTIENNSSLWSQLDNSNGDYQSCNADYSLHDAVLGLSDMSPPTEPCQFDDLFHSKIMVNNDNFLKDIRSHLHSTSCEIISGDDFEVMSKKRSESEGSVAESTNLHKMLSSSKTATNIDSCVTISKLTTQMEVDAYLYSGNHKNTAKDIIDATKNENPDVCSSLHTENVGIFHQKDGNSKFKAERTHNAVQAPDQFETCRIQQTSVSNNKIECNLDVADHAGSNLKAETCSFPIVSPETPISAAKTRKRKPVVENDTYDWESLRKEVFYTKPAQERSSATMDSLDWEAVRIADVSKISETIRGRGMNNVLAERIKEFLNRLVREHGSIDLEWLRDVPPDKVKDYLLSIRGLGLKSAECVRLLTLQQLAFPVDTNVGRICVRLGWVPLQPLPESLQLHLLELYPVLATIQKYLWPRLCKLDQRTLYELHYQMITFGKVFCTKRKPNCNSCPMRGECKHFASAFASARLALPAPEDKSVVSFTTPIAYEKSHALINRTPLLQLEGSSNSQDCTFQNNCEPIVEEPESPEPECPEALERAIEDAFYEDPDEIPTIKLNLEEFTQNLRNYMEENMELQDVSLSKALVALTPEATSIPMPKLKNVSRLRTEHQVYEIPDTHPLLEGVDRREPDDPSPYLLAIWTPGETAQSIEPPKTCCNLQDPDQLCERSTCFACNSIREAESHEVRGTLLIPCRTAMRGSFPLNGTYFQVNEVFADHYSSYNPIYVPRGWIWNLPRRTVYFGTSVPTIFRGLTTEVIQQCFWRGFVCVRGFDRVTRAPKPLYARLHFPASKAPKNRKAAESKVEK</sequence>
<comment type="similarity">
    <text evidence="3">Belongs to the DNA glycosylase family. DEMETER subfamily.</text>
</comment>
<keyword evidence="6" id="KW-0408">Iron</keyword>
<evidence type="ECO:0000313" key="12">
    <source>
        <dbReference type="EMBL" id="KAL0908351.1"/>
    </source>
</evidence>
<evidence type="ECO:0000256" key="4">
    <source>
        <dbReference type="ARBA" id="ARBA00022485"/>
    </source>
</evidence>
<dbReference type="InterPro" id="IPR028925">
    <property type="entry name" value="RRM_DME"/>
</dbReference>
<dbReference type="GO" id="GO:0051539">
    <property type="term" value="F:4 iron, 4 sulfur cluster binding"/>
    <property type="evidence" value="ECO:0007669"/>
    <property type="project" value="UniProtKB-KW"/>
</dbReference>
<dbReference type="CDD" id="cd00056">
    <property type="entry name" value="ENDO3c"/>
    <property type="match status" value="1"/>
</dbReference>
<keyword evidence="9" id="KW-0539">Nucleus</keyword>
<evidence type="ECO:0000256" key="5">
    <source>
        <dbReference type="ARBA" id="ARBA00022723"/>
    </source>
</evidence>
<evidence type="ECO:0000256" key="1">
    <source>
        <dbReference type="ARBA" id="ARBA00001966"/>
    </source>
</evidence>
<feature type="region of interest" description="Disordered" evidence="10">
    <location>
        <begin position="58"/>
        <end position="94"/>
    </location>
</feature>
<evidence type="ECO:0000256" key="10">
    <source>
        <dbReference type="SAM" id="MobiDB-lite"/>
    </source>
</evidence>
<dbReference type="GO" id="GO:0003677">
    <property type="term" value="F:DNA binding"/>
    <property type="evidence" value="ECO:0007669"/>
    <property type="project" value="UniProtKB-KW"/>
</dbReference>
<evidence type="ECO:0000256" key="6">
    <source>
        <dbReference type="ARBA" id="ARBA00023004"/>
    </source>
</evidence>
<protein>
    <recommendedName>
        <fullName evidence="11">HhH-GPD domain-containing protein</fullName>
    </recommendedName>
</protein>
<comment type="caution">
    <text evidence="12">The sequence shown here is derived from an EMBL/GenBank/DDBJ whole genome shotgun (WGS) entry which is preliminary data.</text>
</comment>
<keyword evidence="7" id="KW-0411">Iron-sulfur</keyword>
<keyword evidence="8" id="KW-0238">DNA-binding</keyword>
<feature type="region of interest" description="Disordered" evidence="10">
    <location>
        <begin position="645"/>
        <end position="685"/>
    </location>
</feature>
<evidence type="ECO:0000256" key="3">
    <source>
        <dbReference type="ARBA" id="ARBA00005646"/>
    </source>
</evidence>
<dbReference type="InterPro" id="IPR011257">
    <property type="entry name" value="DNA_glycosylase"/>
</dbReference>
<name>A0ABD0UDB7_DENTH</name>
<dbReference type="Gene3D" id="1.10.340.30">
    <property type="entry name" value="Hypothetical protein, domain 2"/>
    <property type="match status" value="1"/>
</dbReference>
<proteinExistence type="inferred from homology"/>
<evidence type="ECO:0000313" key="13">
    <source>
        <dbReference type="Proteomes" id="UP001552299"/>
    </source>
</evidence>
<dbReference type="Pfam" id="PF15628">
    <property type="entry name" value="RRM_DME"/>
    <property type="match status" value="1"/>
</dbReference>
<dbReference type="Proteomes" id="UP001552299">
    <property type="component" value="Unassembled WGS sequence"/>
</dbReference>
<dbReference type="InterPro" id="IPR003265">
    <property type="entry name" value="HhH-GPD_domain"/>
</dbReference>
<dbReference type="SUPFAM" id="SSF48150">
    <property type="entry name" value="DNA-glycosylase"/>
    <property type="match status" value="1"/>
</dbReference>
<dbReference type="PANTHER" id="PTHR46213:SF13">
    <property type="entry name" value="DEMETER-LIKE PROTEIN 2-RELATED"/>
    <property type="match status" value="1"/>
</dbReference>
<dbReference type="GO" id="GO:0046872">
    <property type="term" value="F:metal ion binding"/>
    <property type="evidence" value="ECO:0007669"/>
    <property type="project" value="UniProtKB-KW"/>
</dbReference>
<dbReference type="SMART" id="SM00525">
    <property type="entry name" value="FES"/>
    <property type="match status" value="1"/>
</dbReference>
<accession>A0ABD0UDB7</accession>
<evidence type="ECO:0000256" key="7">
    <source>
        <dbReference type="ARBA" id="ARBA00023014"/>
    </source>
</evidence>
<feature type="compositionally biased region" description="Basic residues" evidence="10">
    <location>
        <begin position="290"/>
        <end position="299"/>
    </location>
</feature>
<dbReference type="InterPro" id="IPR044811">
    <property type="entry name" value="DME/ROS1"/>
</dbReference>
<dbReference type="Pfam" id="PF15629">
    <property type="entry name" value="Perm-CXXC"/>
    <property type="match status" value="1"/>
</dbReference>
<keyword evidence="4" id="KW-0004">4Fe-4S</keyword>
<feature type="domain" description="HhH-GPD" evidence="11">
    <location>
        <begin position="1440"/>
        <end position="1584"/>
    </location>
</feature>